<evidence type="ECO:0000259" key="6">
    <source>
        <dbReference type="Pfam" id="PF08281"/>
    </source>
</evidence>
<dbReference type="Proteomes" id="UP001291309">
    <property type="component" value="Unassembled WGS sequence"/>
</dbReference>
<dbReference type="SUPFAM" id="SSF88659">
    <property type="entry name" value="Sigma3 and sigma4 domains of RNA polymerase sigma factors"/>
    <property type="match status" value="1"/>
</dbReference>
<evidence type="ECO:0000313" key="7">
    <source>
        <dbReference type="EMBL" id="MDY7232892.1"/>
    </source>
</evidence>
<name>A0ABU5HHF5_9BACT</name>
<evidence type="ECO:0000256" key="2">
    <source>
        <dbReference type="ARBA" id="ARBA00023015"/>
    </source>
</evidence>
<reference evidence="7 8" key="1">
    <citation type="submission" date="2023-12" db="EMBL/GenBank/DDBJ databases">
        <title>the genome sequence of Hyalangium sp. s54d21.</title>
        <authorList>
            <person name="Zhang X."/>
        </authorList>
    </citation>
    <scope>NUCLEOTIDE SEQUENCE [LARGE SCALE GENOMIC DNA]</scope>
    <source>
        <strain evidence="8">s54d21</strain>
    </source>
</reference>
<organism evidence="7 8">
    <name type="scientific">Hyalangium rubrum</name>
    <dbReference type="NCBI Taxonomy" id="3103134"/>
    <lineage>
        <taxon>Bacteria</taxon>
        <taxon>Pseudomonadati</taxon>
        <taxon>Myxococcota</taxon>
        <taxon>Myxococcia</taxon>
        <taxon>Myxococcales</taxon>
        <taxon>Cystobacterineae</taxon>
        <taxon>Archangiaceae</taxon>
        <taxon>Hyalangium</taxon>
    </lineage>
</organism>
<dbReference type="EMBL" id="JAXIVS010000024">
    <property type="protein sequence ID" value="MDY7232892.1"/>
    <property type="molecule type" value="Genomic_DNA"/>
</dbReference>
<dbReference type="Pfam" id="PF04542">
    <property type="entry name" value="Sigma70_r2"/>
    <property type="match status" value="1"/>
</dbReference>
<proteinExistence type="inferred from homology"/>
<sequence length="168" mass="19356">MAELDPQERFLALVEDHRRILYKVARAYGRTASDQDDLVQETIVQLWKSFPRYDARYPFSTWMYRIALNVAISFQRRESTRHQHLTAAGDEVLQVVGEAGSEPTEEIELLYRSIAQLDDLNKALAMLYLDGHSHAEIAEVLGISTTNVATRIGRLKERLRDHLRDMEA</sequence>
<dbReference type="InterPro" id="IPR036388">
    <property type="entry name" value="WH-like_DNA-bd_sf"/>
</dbReference>
<keyword evidence="4" id="KW-0804">Transcription</keyword>
<evidence type="ECO:0000256" key="4">
    <source>
        <dbReference type="ARBA" id="ARBA00023163"/>
    </source>
</evidence>
<accession>A0ABU5HHF5</accession>
<dbReference type="InterPro" id="IPR007627">
    <property type="entry name" value="RNA_pol_sigma70_r2"/>
</dbReference>
<gene>
    <name evidence="7" type="ORF">SYV04_41285</name>
</gene>
<dbReference type="InterPro" id="IPR013324">
    <property type="entry name" value="RNA_pol_sigma_r3/r4-like"/>
</dbReference>
<feature type="domain" description="RNA polymerase sigma-70 region 2" evidence="5">
    <location>
        <begin position="13"/>
        <end position="79"/>
    </location>
</feature>
<dbReference type="PANTHER" id="PTHR43133">
    <property type="entry name" value="RNA POLYMERASE ECF-TYPE SIGMA FACTO"/>
    <property type="match status" value="1"/>
</dbReference>
<dbReference type="PANTHER" id="PTHR43133:SF45">
    <property type="entry name" value="RNA POLYMERASE ECF-TYPE SIGMA FACTOR"/>
    <property type="match status" value="1"/>
</dbReference>
<dbReference type="InterPro" id="IPR013325">
    <property type="entry name" value="RNA_pol_sigma_r2"/>
</dbReference>
<dbReference type="Pfam" id="PF08281">
    <property type="entry name" value="Sigma70_r4_2"/>
    <property type="match status" value="1"/>
</dbReference>
<dbReference type="InterPro" id="IPR014284">
    <property type="entry name" value="RNA_pol_sigma-70_dom"/>
</dbReference>
<dbReference type="Gene3D" id="1.10.10.10">
    <property type="entry name" value="Winged helix-like DNA-binding domain superfamily/Winged helix DNA-binding domain"/>
    <property type="match status" value="1"/>
</dbReference>
<dbReference type="InterPro" id="IPR013249">
    <property type="entry name" value="RNA_pol_sigma70_r4_t2"/>
</dbReference>
<dbReference type="InterPro" id="IPR039425">
    <property type="entry name" value="RNA_pol_sigma-70-like"/>
</dbReference>
<dbReference type="SUPFAM" id="SSF88946">
    <property type="entry name" value="Sigma2 domain of RNA polymerase sigma factors"/>
    <property type="match status" value="1"/>
</dbReference>
<keyword evidence="2" id="KW-0805">Transcription regulation</keyword>
<comment type="caution">
    <text evidence="7">The sequence shown here is derived from an EMBL/GenBank/DDBJ whole genome shotgun (WGS) entry which is preliminary data.</text>
</comment>
<keyword evidence="3" id="KW-0731">Sigma factor</keyword>
<protein>
    <submittedName>
        <fullName evidence="7">RNA polymerase sigma factor</fullName>
    </submittedName>
</protein>
<dbReference type="Gene3D" id="1.10.1740.10">
    <property type="match status" value="1"/>
</dbReference>
<keyword evidence="8" id="KW-1185">Reference proteome</keyword>
<comment type="similarity">
    <text evidence="1">Belongs to the sigma-70 factor family. ECF subfamily.</text>
</comment>
<evidence type="ECO:0000256" key="1">
    <source>
        <dbReference type="ARBA" id="ARBA00010641"/>
    </source>
</evidence>
<evidence type="ECO:0000313" key="8">
    <source>
        <dbReference type="Proteomes" id="UP001291309"/>
    </source>
</evidence>
<dbReference type="NCBIfam" id="TIGR02937">
    <property type="entry name" value="sigma70-ECF"/>
    <property type="match status" value="1"/>
</dbReference>
<evidence type="ECO:0000259" key="5">
    <source>
        <dbReference type="Pfam" id="PF04542"/>
    </source>
</evidence>
<evidence type="ECO:0000256" key="3">
    <source>
        <dbReference type="ARBA" id="ARBA00023082"/>
    </source>
</evidence>
<feature type="domain" description="RNA polymerase sigma factor 70 region 4 type 2" evidence="6">
    <location>
        <begin position="114"/>
        <end position="159"/>
    </location>
</feature>
<dbReference type="RefSeq" id="WP_321551604.1">
    <property type="nucleotide sequence ID" value="NZ_JAXIVS010000024.1"/>
</dbReference>